<comment type="caution">
    <text evidence="2">The sequence shown here is derived from an EMBL/GenBank/DDBJ whole genome shotgun (WGS) entry which is preliminary data.</text>
</comment>
<name>A0AAN6TNT8_9PEZI</name>
<dbReference type="GeneID" id="89941388"/>
<dbReference type="Pfam" id="PF07426">
    <property type="entry name" value="Dynactin_p22"/>
    <property type="match status" value="1"/>
</dbReference>
<evidence type="ECO:0000313" key="2">
    <source>
        <dbReference type="EMBL" id="KAK4117883.1"/>
    </source>
</evidence>
<dbReference type="AlphaFoldDB" id="A0AAN6TNT8"/>
<organism evidence="2 3">
    <name type="scientific">Canariomyces notabilis</name>
    <dbReference type="NCBI Taxonomy" id="2074819"/>
    <lineage>
        <taxon>Eukaryota</taxon>
        <taxon>Fungi</taxon>
        <taxon>Dikarya</taxon>
        <taxon>Ascomycota</taxon>
        <taxon>Pezizomycotina</taxon>
        <taxon>Sordariomycetes</taxon>
        <taxon>Sordariomycetidae</taxon>
        <taxon>Sordariales</taxon>
        <taxon>Chaetomiaceae</taxon>
        <taxon>Canariomyces</taxon>
    </lineage>
</organism>
<dbReference type="InterPro" id="IPR009991">
    <property type="entry name" value="DCTN3"/>
</dbReference>
<dbReference type="RefSeq" id="XP_064675453.1">
    <property type="nucleotide sequence ID" value="XM_064817263.1"/>
</dbReference>
<dbReference type="Proteomes" id="UP001302812">
    <property type="component" value="Unassembled WGS sequence"/>
</dbReference>
<evidence type="ECO:0000256" key="1">
    <source>
        <dbReference type="SAM" id="MobiDB-lite"/>
    </source>
</evidence>
<accession>A0AAN6TNT8</accession>
<reference evidence="2" key="1">
    <citation type="journal article" date="2023" name="Mol. Phylogenet. Evol.">
        <title>Genome-scale phylogeny and comparative genomics of the fungal order Sordariales.</title>
        <authorList>
            <person name="Hensen N."/>
            <person name="Bonometti L."/>
            <person name="Westerberg I."/>
            <person name="Brannstrom I.O."/>
            <person name="Guillou S."/>
            <person name="Cros-Aarteil S."/>
            <person name="Calhoun S."/>
            <person name="Haridas S."/>
            <person name="Kuo A."/>
            <person name="Mondo S."/>
            <person name="Pangilinan J."/>
            <person name="Riley R."/>
            <person name="LaButti K."/>
            <person name="Andreopoulos B."/>
            <person name="Lipzen A."/>
            <person name="Chen C."/>
            <person name="Yan M."/>
            <person name="Daum C."/>
            <person name="Ng V."/>
            <person name="Clum A."/>
            <person name="Steindorff A."/>
            <person name="Ohm R.A."/>
            <person name="Martin F."/>
            <person name="Silar P."/>
            <person name="Natvig D.O."/>
            <person name="Lalanne C."/>
            <person name="Gautier V."/>
            <person name="Ament-Velasquez S.L."/>
            <person name="Kruys A."/>
            <person name="Hutchinson M.I."/>
            <person name="Powell A.J."/>
            <person name="Barry K."/>
            <person name="Miller A.N."/>
            <person name="Grigoriev I.V."/>
            <person name="Debuchy R."/>
            <person name="Gladieux P."/>
            <person name="Hiltunen Thoren M."/>
            <person name="Johannesson H."/>
        </authorList>
    </citation>
    <scope>NUCLEOTIDE SEQUENCE</scope>
    <source>
        <strain evidence="2">CBS 508.74</strain>
    </source>
</reference>
<evidence type="ECO:0000313" key="3">
    <source>
        <dbReference type="Proteomes" id="UP001302812"/>
    </source>
</evidence>
<dbReference type="EMBL" id="MU853332">
    <property type="protein sequence ID" value="KAK4117883.1"/>
    <property type="molecule type" value="Genomic_DNA"/>
</dbReference>
<dbReference type="GO" id="GO:0061640">
    <property type="term" value="P:cytoskeleton-dependent cytokinesis"/>
    <property type="evidence" value="ECO:0007669"/>
    <property type="project" value="InterPro"/>
</dbReference>
<dbReference type="GO" id="GO:0005869">
    <property type="term" value="C:dynactin complex"/>
    <property type="evidence" value="ECO:0007669"/>
    <property type="project" value="InterPro"/>
</dbReference>
<feature type="compositionally biased region" description="Low complexity" evidence="1">
    <location>
        <begin position="79"/>
        <end position="96"/>
    </location>
</feature>
<proteinExistence type="predicted"/>
<reference evidence="2" key="2">
    <citation type="submission" date="2023-05" db="EMBL/GenBank/DDBJ databases">
        <authorList>
            <consortium name="Lawrence Berkeley National Laboratory"/>
            <person name="Steindorff A."/>
            <person name="Hensen N."/>
            <person name="Bonometti L."/>
            <person name="Westerberg I."/>
            <person name="Brannstrom I.O."/>
            <person name="Guillou S."/>
            <person name="Cros-Aarteil S."/>
            <person name="Calhoun S."/>
            <person name="Haridas S."/>
            <person name="Kuo A."/>
            <person name="Mondo S."/>
            <person name="Pangilinan J."/>
            <person name="Riley R."/>
            <person name="Labutti K."/>
            <person name="Andreopoulos B."/>
            <person name="Lipzen A."/>
            <person name="Chen C."/>
            <person name="Yanf M."/>
            <person name="Daum C."/>
            <person name="Ng V."/>
            <person name="Clum A."/>
            <person name="Ohm R."/>
            <person name="Martin F."/>
            <person name="Silar P."/>
            <person name="Natvig D."/>
            <person name="Lalanne C."/>
            <person name="Gautier V."/>
            <person name="Ament-Velasquez S.L."/>
            <person name="Kruys A."/>
            <person name="Hutchinson M.I."/>
            <person name="Powell A.J."/>
            <person name="Barry K."/>
            <person name="Miller A.N."/>
            <person name="Grigoriev I.V."/>
            <person name="Debuchy R."/>
            <person name="Gladieux P."/>
            <person name="Thoren M.H."/>
            <person name="Johannesson H."/>
        </authorList>
    </citation>
    <scope>NUCLEOTIDE SEQUENCE</scope>
    <source>
        <strain evidence="2">CBS 508.74</strain>
    </source>
</reference>
<feature type="region of interest" description="Disordered" evidence="1">
    <location>
        <begin position="78"/>
        <end position="97"/>
    </location>
</feature>
<evidence type="ECO:0008006" key="4">
    <source>
        <dbReference type="Google" id="ProtNLM"/>
    </source>
</evidence>
<gene>
    <name evidence="2" type="ORF">N656DRAFT_794301</name>
</gene>
<sequence length="221" mass="24467">MDATLDQTSLTTISLLEARLQRIEHILYGPSTPSNQPPRESAVSSLADLERRFAHLLRHYRIYAEILKIYKSHPTLFQPPSTSPTTSTPTHPTIPTQLSPEAVRATVLSYASAFPATASALTAVTLDMPVPDPKLSAELASLIPRMKGIEATQLAQDAQIAELRQRSEAAMRAWYEGSVLRCGRVVADVEGRLEKVDWGLRRVIKEREREREADAEVAEGV</sequence>
<keyword evidence="3" id="KW-1185">Reference proteome</keyword>
<protein>
    <recommendedName>
        <fullName evidence="4">Nuclear distribution protein</fullName>
    </recommendedName>
</protein>